<evidence type="ECO:0000313" key="2">
    <source>
        <dbReference type="Proteomes" id="UP000037069"/>
    </source>
</evidence>
<protein>
    <submittedName>
        <fullName evidence="1">Uncharacterized protein</fullName>
    </submittedName>
</protein>
<accession>A0A0L0CT14</accession>
<dbReference type="AlphaFoldDB" id="A0A0L0CT14"/>
<name>A0A0L0CT14_LUCCU</name>
<proteinExistence type="predicted"/>
<reference evidence="1 2" key="1">
    <citation type="journal article" date="2015" name="Nat. Commun.">
        <title>Lucilia cuprina genome unlocks parasitic fly biology to underpin future interventions.</title>
        <authorList>
            <person name="Anstead C.A."/>
            <person name="Korhonen P.K."/>
            <person name="Young N.D."/>
            <person name="Hall R.S."/>
            <person name="Jex A.R."/>
            <person name="Murali S.C."/>
            <person name="Hughes D.S."/>
            <person name="Lee S.F."/>
            <person name="Perry T."/>
            <person name="Stroehlein A.J."/>
            <person name="Ansell B.R."/>
            <person name="Breugelmans B."/>
            <person name="Hofmann A."/>
            <person name="Qu J."/>
            <person name="Dugan S."/>
            <person name="Lee S.L."/>
            <person name="Chao H."/>
            <person name="Dinh H."/>
            <person name="Han Y."/>
            <person name="Doddapaneni H.V."/>
            <person name="Worley K.C."/>
            <person name="Muzny D.M."/>
            <person name="Ioannidis P."/>
            <person name="Waterhouse R.M."/>
            <person name="Zdobnov E.M."/>
            <person name="James P.J."/>
            <person name="Bagnall N.H."/>
            <person name="Kotze A.C."/>
            <person name="Gibbs R.A."/>
            <person name="Richards S."/>
            <person name="Batterham P."/>
            <person name="Gasser R.B."/>
        </authorList>
    </citation>
    <scope>NUCLEOTIDE SEQUENCE [LARGE SCALE GENOMIC DNA]</scope>
    <source>
        <strain evidence="1 2">LS</strain>
        <tissue evidence="1">Full body</tissue>
    </source>
</reference>
<dbReference type="EMBL" id="JRES01000051">
    <property type="protein sequence ID" value="KNC34559.1"/>
    <property type="molecule type" value="Genomic_DNA"/>
</dbReference>
<dbReference type="Proteomes" id="UP000037069">
    <property type="component" value="Unassembled WGS sequence"/>
</dbReference>
<organism evidence="1 2">
    <name type="scientific">Lucilia cuprina</name>
    <name type="common">Green bottle fly</name>
    <name type="synonym">Australian sheep blowfly</name>
    <dbReference type="NCBI Taxonomy" id="7375"/>
    <lineage>
        <taxon>Eukaryota</taxon>
        <taxon>Metazoa</taxon>
        <taxon>Ecdysozoa</taxon>
        <taxon>Arthropoda</taxon>
        <taxon>Hexapoda</taxon>
        <taxon>Insecta</taxon>
        <taxon>Pterygota</taxon>
        <taxon>Neoptera</taxon>
        <taxon>Endopterygota</taxon>
        <taxon>Diptera</taxon>
        <taxon>Brachycera</taxon>
        <taxon>Muscomorpha</taxon>
        <taxon>Oestroidea</taxon>
        <taxon>Calliphoridae</taxon>
        <taxon>Luciliinae</taxon>
        <taxon>Lucilia</taxon>
    </lineage>
</organism>
<sequence>MPVRRWIGYFEHVGFRHRQCQSISRGVIANLKEKNNNIVLVPCVCLSIQLSVSSASKTLPEEIEYLVAETYNWFSKSTIRLKN</sequence>
<evidence type="ECO:0000313" key="1">
    <source>
        <dbReference type="EMBL" id="KNC34559.1"/>
    </source>
</evidence>
<keyword evidence="2" id="KW-1185">Reference proteome</keyword>
<comment type="caution">
    <text evidence="1">The sequence shown here is derived from an EMBL/GenBank/DDBJ whole genome shotgun (WGS) entry which is preliminary data.</text>
</comment>
<gene>
    <name evidence="1" type="ORF">FF38_13862</name>
</gene>